<sequence>SPGDPASSPLDQWEEHSAKIVFENPHKRALSDVCLDHPSLQECQAAEEG</sequence>
<accession>A0AAD7NLB9</accession>
<proteinExistence type="predicted"/>
<keyword evidence="2" id="KW-1185">Reference proteome</keyword>
<dbReference type="EMBL" id="JARKIB010000023">
    <property type="protein sequence ID" value="KAJ7766669.1"/>
    <property type="molecule type" value="Genomic_DNA"/>
</dbReference>
<evidence type="ECO:0000313" key="1">
    <source>
        <dbReference type="EMBL" id="KAJ7766669.1"/>
    </source>
</evidence>
<dbReference type="AlphaFoldDB" id="A0AAD7NLB9"/>
<reference evidence="1" key="1">
    <citation type="submission" date="2023-03" db="EMBL/GenBank/DDBJ databases">
        <title>Massive genome expansion in bonnet fungi (Mycena s.s.) driven by repeated elements and novel gene families across ecological guilds.</title>
        <authorList>
            <consortium name="Lawrence Berkeley National Laboratory"/>
            <person name="Harder C.B."/>
            <person name="Miyauchi S."/>
            <person name="Viragh M."/>
            <person name="Kuo A."/>
            <person name="Thoen E."/>
            <person name="Andreopoulos B."/>
            <person name="Lu D."/>
            <person name="Skrede I."/>
            <person name="Drula E."/>
            <person name="Henrissat B."/>
            <person name="Morin E."/>
            <person name="Kohler A."/>
            <person name="Barry K."/>
            <person name="LaButti K."/>
            <person name="Morin E."/>
            <person name="Salamov A."/>
            <person name="Lipzen A."/>
            <person name="Mereny Z."/>
            <person name="Hegedus B."/>
            <person name="Baldrian P."/>
            <person name="Stursova M."/>
            <person name="Weitz H."/>
            <person name="Taylor A."/>
            <person name="Grigoriev I.V."/>
            <person name="Nagy L.G."/>
            <person name="Martin F."/>
            <person name="Kauserud H."/>
        </authorList>
    </citation>
    <scope>NUCLEOTIDE SEQUENCE</scope>
    <source>
        <strain evidence="1">CBHHK182m</strain>
    </source>
</reference>
<feature type="non-terminal residue" evidence="1">
    <location>
        <position position="1"/>
    </location>
</feature>
<dbReference type="Proteomes" id="UP001215598">
    <property type="component" value="Unassembled WGS sequence"/>
</dbReference>
<name>A0AAD7NLB9_9AGAR</name>
<organism evidence="1 2">
    <name type="scientific">Mycena metata</name>
    <dbReference type="NCBI Taxonomy" id="1033252"/>
    <lineage>
        <taxon>Eukaryota</taxon>
        <taxon>Fungi</taxon>
        <taxon>Dikarya</taxon>
        <taxon>Basidiomycota</taxon>
        <taxon>Agaricomycotina</taxon>
        <taxon>Agaricomycetes</taxon>
        <taxon>Agaricomycetidae</taxon>
        <taxon>Agaricales</taxon>
        <taxon>Marasmiineae</taxon>
        <taxon>Mycenaceae</taxon>
        <taxon>Mycena</taxon>
    </lineage>
</organism>
<evidence type="ECO:0000313" key="2">
    <source>
        <dbReference type="Proteomes" id="UP001215598"/>
    </source>
</evidence>
<gene>
    <name evidence="1" type="ORF">B0H16DRAFT_1309180</name>
</gene>
<protein>
    <submittedName>
        <fullName evidence="1">Uncharacterized protein</fullName>
    </submittedName>
</protein>
<comment type="caution">
    <text evidence="1">The sequence shown here is derived from an EMBL/GenBank/DDBJ whole genome shotgun (WGS) entry which is preliminary data.</text>
</comment>